<dbReference type="AlphaFoldDB" id="A0A0S3TCQ3"/>
<reference evidence="1 2" key="1">
    <citation type="journal article" date="2015" name="Sci. Rep.">
        <title>The power of single molecule real-time sequencing technology in the de novo assembly of a eukaryotic genome.</title>
        <authorList>
            <person name="Sakai H."/>
            <person name="Naito K."/>
            <person name="Ogiso-Tanaka E."/>
            <person name="Takahashi Y."/>
            <person name="Iseki K."/>
            <person name="Muto C."/>
            <person name="Satou K."/>
            <person name="Teruya K."/>
            <person name="Shiroma A."/>
            <person name="Shimoji M."/>
            <person name="Hirano T."/>
            <person name="Itoh T."/>
            <person name="Kaga A."/>
            <person name="Tomooka N."/>
        </authorList>
    </citation>
    <scope>NUCLEOTIDE SEQUENCE [LARGE SCALE GENOMIC DNA]</scope>
    <source>
        <strain evidence="2">cv. Shumari</strain>
    </source>
</reference>
<proteinExistence type="predicted"/>
<sequence>MENLKRFLLPDFVETLADDEIWRKLVLLAADSVYKSLHRGGKTHVIVAVVVVLRHEKKRNENGIENVMKRIYYYLYWKWR</sequence>
<dbReference type="EMBL" id="AP015044">
    <property type="protein sequence ID" value="BAU02922.1"/>
    <property type="molecule type" value="Genomic_DNA"/>
</dbReference>
<dbReference type="Proteomes" id="UP000291084">
    <property type="component" value="Chromosome 11"/>
</dbReference>
<accession>A0A0S3TCQ3</accession>
<evidence type="ECO:0000313" key="2">
    <source>
        <dbReference type="Proteomes" id="UP000291084"/>
    </source>
</evidence>
<evidence type="ECO:0000313" key="1">
    <source>
        <dbReference type="EMBL" id="BAU02922.1"/>
    </source>
</evidence>
<name>A0A0S3TCQ3_PHAAN</name>
<protein>
    <submittedName>
        <fullName evidence="1">Uncharacterized protein</fullName>
    </submittedName>
</protein>
<organism evidence="1 2">
    <name type="scientific">Vigna angularis var. angularis</name>
    <dbReference type="NCBI Taxonomy" id="157739"/>
    <lineage>
        <taxon>Eukaryota</taxon>
        <taxon>Viridiplantae</taxon>
        <taxon>Streptophyta</taxon>
        <taxon>Embryophyta</taxon>
        <taxon>Tracheophyta</taxon>
        <taxon>Spermatophyta</taxon>
        <taxon>Magnoliopsida</taxon>
        <taxon>eudicotyledons</taxon>
        <taxon>Gunneridae</taxon>
        <taxon>Pentapetalae</taxon>
        <taxon>rosids</taxon>
        <taxon>fabids</taxon>
        <taxon>Fabales</taxon>
        <taxon>Fabaceae</taxon>
        <taxon>Papilionoideae</taxon>
        <taxon>50 kb inversion clade</taxon>
        <taxon>NPAAA clade</taxon>
        <taxon>indigoferoid/millettioid clade</taxon>
        <taxon>Phaseoleae</taxon>
        <taxon>Vigna</taxon>
    </lineage>
</organism>
<gene>
    <name evidence="1" type="primary">Vigan.11G251800</name>
    <name evidence="1" type="ORF">VIGAN_11251800</name>
</gene>
<keyword evidence="2" id="KW-1185">Reference proteome</keyword>